<dbReference type="EnsemblMetazoa" id="OVOC10196.1">
    <property type="protein sequence ID" value="OVOC10196.1"/>
    <property type="gene ID" value="WBGene00247005"/>
</dbReference>
<dbReference type="Proteomes" id="UP000024404">
    <property type="component" value="Unassembled WGS sequence"/>
</dbReference>
<reference evidence="3" key="1">
    <citation type="submission" date="2013-10" db="EMBL/GenBank/DDBJ databases">
        <title>Genome sequencing of Onchocerca volvulus.</title>
        <authorList>
            <person name="Cotton J."/>
            <person name="Tsai J."/>
            <person name="Stanley E."/>
            <person name="Tracey A."/>
            <person name="Holroyd N."/>
            <person name="Lustigman S."/>
            <person name="Berriman M."/>
        </authorList>
    </citation>
    <scope>NUCLEOTIDE SEQUENCE</scope>
</reference>
<organism evidence="2 3">
    <name type="scientific">Onchocerca volvulus</name>
    <dbReference type="NCBI Taxonomy" id="6282"/>
    <lineage>
        <taxon>Eukaryota</taxon>
        <taxon>Metazoa</taxon>
        <taxon>Ecdysozoa</taxon>
        <taxon>Nematoda</taxon>
        <taxon>Chromadorea</taxon>
        <taxon>Rhabditida</taxon>
        <taxon>Spirurina</taxon>
        <taxon>Spiruromorpha</taxon>
        <taxon>Filarioidea</taxon>
        <taxon>Onchocercidae</taxon>
        <taxon>Onchocerca</taxon>
    </lineage>
</organism>
<dbReference type="AlphaFoldDB" id="A0A8R1XJT7"/>
<feature type="chain" id="PRO_5035777622" evidence="1">
    <location>
        <begin position="22"/>
        <end position="84"/>
    </location>
</feature>
<keyword evidence="1" id="KW-0732">Signal</keyword>
<keyword evidence="3" id="KW-1185">Reference proteome</keyword>
<evidence type="ECO:0000313" key="2">
    <source>
        <dbReference type="EnsemblMetazoa" id="OVOC10196.1"/>
    </source>
</evidence>
<protein>
    <submittedName>
        <fullName evidence="2">Uncharacterized protein</fullName>
    </submittedName>
</protein>
<dbReference type="OMA" id="EPLFAFK"/>
<dbReference type="EMBL" id="CMVM020000326">
    <property type="status" value="NOT_ANNOTATED_CDS"/>
    <property type="molecule type" value="Genomic_DNA"/>
</dbReference>
<feature type="signal peptide" evidence="1">
    <location>
        <begin position="1"/>
        <end position="21"/>
    </location>
</feature>
<proteinExistence type="predicted"/>
<accession>A0A8R1XJT7</accession>
<reference evidence="2" key="2">
    <citation type="submission" date="2022-06" db="UniProtKB">
        <authorList>
            <consortium name="EnsemblMetazoa"/>
        </authorList>
    </citation>
    <scope>IDENTIFICATION</scope>
</reference>
<name>A0A8R1XJT7_ONCVO</name>
<evidence type="ECO:0000313" key="3">
    <source>
        <dbReference type="Proteomes" id="UP000024404"/>
    </source>
</evidence>
<evidence type="ECO:0000256" key="1">
    <source>
        <dbReference type="SAM" id="SignalP"/>
    </source>
</evidence>
<sequence>MIYSTFLLLLYLPLLPTIVINFHHKIADEDDENFFRPIKTVYLGPSGGLLVSGRGNFRPGFLPTISNSRLYLFEPLFAFEVRNF</sequence>